<gene>
    <name evidence="2" type="ORF">FA13DRAFT_59610</name>
</gene>
<evidence type="ECO:0000256" key="1">
    <source>
        <dbReference type="SAM" id="Coils"/>
    </source>
</evidence>
<dbReference type="InterPro" id="IPR032675">
    <property type="entry name" value="LRR_dom_sf"/>
</dbReference>
<dbReference type="Proteomes" id="UP000298030">
    <property type="component" value="Unassembled WGS sequence"/>
</dbReference>
<sequence>MSNYRIDVVQVAPRLTASNDAPTRVEAASVRDAIAKEETLIANLKDEVKAAKVRIREYQAVLAPCRRLPPDILGEIFFHIPPRESQSDGEFATYQDTVKTLVCVCRKWKEAAIAVPRLWSSLEIIVKKRKRPLALEGLGAWLGRAGSVPRDLVIYSSSCEVRSRVEGEGWRRREREYRACFNGNPLCVLAKPELAEALSKMNGRCNWIKFKCSAPACAQNFERLFSSFERSKLQPTQSAWSSTKAFSLVGYNWEEWPASSRFLTHLIPASVTSLGVHLSDMFYGFTRAQDESTKLQLPPERLEGLTSLELTSNLAGRHLFPMLQGCRNLETLVVDFCSECFHNDYDDPAVQQIVQAGIVLPKLRTLEVRGAVTTDGLECLRMPALVELALEYDEEAYGEIYHADNNEGSFATLVRGHSPLNSTLRSFRLVGGTYGKNVLYEALSRLTALKHLTLDDATYPMDTFSRLSAPVPCLMELRRLKLLNLYQSVERVQQLVEFVEDRDVELETSCNDEYWQEE</sequence>
<feature type="coiled-coil region" evidence="1">
    <location>
        <begin position="27"/>
        <end position="61"/>
    </location>
</feature>
<name>A0A4Y7U1A3_COPMI</name>
<protein>
    <submittedName>
        <fullName evidence="2">Uncharacterized protein</fullName>
    </submittedName>
</protein>
<dbReference type="SUPFAM" id="SSF52047">
    <property type="entry name" value="RNI-like"/>
    <property type="match status" value="1"/>
</dbReference>
<comment type="caution">
    <text evidence="2">The sequence shown here is derived from an EMBL/GenBank/DDBJ whole genome shotgun (WGS) entry which is preliminary data.</text>
</comment>
<reference evidence="2 3" key="1">
    <citation type="journal article" date="2019" name="Nat. Ecol. Evol.">
        <title>Megaphylogeny resolves global patterns of mushroom evolution.</title>
        <authorList>
            <person name="Varga T."/>
            <person name="Krizsan K."/>
            <person name="Foldi C."/>
            <person name="Dima B."/>
            <person name="Sanchez-Garcia M."/>
            <person name="Sanchez-Ramirez S."/>
            <person name="Szollosi G.J."/>
            <person name="Szarkandi J.G."/>
            <person name="Papp V."/>
            <person name="Albert L."/>
            <person name="Andreopoulos W."/>
            <person name="Angelini C."/>
            <person name="Antonin V."/>
            <person name="Barry K.W."/>
            <person name="Bougher N.L."/>
            <person name="Buchanan P."/>
            <person name="Buyck B."/>
            <person name="Bense V."/>
            <person name="Catcheside P."/>
            <person name="Chovatia M."/>
            <person name="Cooper J."/>
            <person name="Damon W."/>
            <person name="Desjardin D."/>
            <person name="Finy P."/>
            <person name="Geml J."/>
            <person name="Haridas S."/>
            <person name="Hughes K."/>
            <person name="Justo A."/>
            <person name="Karasinski D."/>
            <person name="Kautmanova I."/>
            <person name="Kiss B."/>
            <person name="Kocsube S."/>
            <person name="Kotiranta H."/>
            <person name="LaButti K.M."/>
            <person name="Lechner B.E."/>
            <person name="Liimatainen K."/>
            <person name="Lipzen A."/>
            <person name="Lukacs Z."/>
            <person name="Mihaltcheva S."/>
            <person name="Morgado L.N."/>
            <person name="Niskanen T."/>
            <person name="Noordeloos M.E."/>
            <person name="Ohm R.A."/>
            <person name="Ortiz-Santana B."/>
            <person name="Ovrebo C."/>
            <person name="Racz N."/>
            <person name="Riley R."/>
            <person name="Savchenko A."/>
            <person name="Shiryaev A."/>
            <person name="Soop K."/>
            <person name="Spirin V."/>
            <person name="Szebenyi C."/>
            <person name="Tomsovsky M."/>
            <person name="Tulloss R.E."/>
            <person name="Uehling J."/>
            <person name="Grigoriev I.V."/>
            <person name="Vagvolgyi C."/>
            <person name="Papp T."/>
            <person name="Martin F.M."/>
            <person name="Miettinen O."/>
            <person name="Hibbett D.S."/>
            <person name="Nagy L.G."/>
        </authorList>
    </citation>
    <scope>NUCLEOTIDE SEQUENCE [LARGE SCALE GENOMIC DNA]</scope>
    <source>
        <strain evidence="2 3">FP101781</strain>
    </source>
</reference>
<evidence type="ECO:0000313" key="3">
    <source>
        <dbReference type="Proteomes" id="UP000298030"/>
    </source>
</evidence>
<accession>A0A4Y7U1A3</accession>
<dbReference type="Gene3D" id="3.80.10.10">
    <property type="entry name" value="Ribonuclease Inhibitor"/>
    <property type="match status" value="1"/>
</dbReference>
<proteinExistence type="predicted"/>
<organism evidence="2 3">
    <name type="scientific">Coprinellus micaceus</name>
    <name type="common">Glistening ink-cap mushroom</name>
    <name type="synonym">Coprinus micaceus</name>
    <dbReference type="NCBI Taxonomy" id="71717"/>
    <lineage>
        <taxon>Eukaryota</taxon>
        <taxon>Fungi</taxon>
        <taxon>Dikarya</taxon>
        <taxon>Basidiomycota</taxon>
        <taxon>Agaricomycotina</taxon>
        <taxon>Agaricomycetes</taxon>
        <taxon>Agaricomycetidae</taxon>
        <taxon>Agaricales</taxon>
        <taxon>Agaricineae</taxon>
        <taxon>Psathyrellaceae</taxon>
        <taxon>Coprinellus</taxon>
    </lineage>
</organism>
<dbReference type="OrthoDB" id="3365698at2759"/>
<evidence type="ECO:0000313" key="2">
    <source>
        <dbReference type="EMBL" id="TEB40210.1"/>
    </source>
</evidence>
<dbReference type="EMBL" id="QPFP01000001">
    <property type="protein sequence ID" value="TEB40210.1"/>
    <property type="molecule type" value="Genomic_DNA"/>
</dbReference>
<dbReference type="AlphaFoldDB" id="A0A4Y7U1A3"/>
<keyword evidence="1" id="KW-0175">Coiled coil</keyword>
<keyword evidence="3" id="KW-1185">Reference proteome</keyword>
<dbReference type="STRING" id="71717.A0A4Y7U1A3"/>